<proteinExistence type="predicted"/>
<dbReference type="Proteomes" id="UP001207626">
    <property type="component" value="Unassembled WGS sequence"/>
</dbReference>
<dbReference type="EMBL" id="JAMDLW010000001">
    <property type="protein sequence ID" value="MCY9518517.1"/>
    <property type="molecule type" value="Genomic_DNA"/>
</dbReference>
<organism evidence="1 2">
    <name type="scientific">Paenibacillus apiarius</name>
    <dbReference type="NCBI Taxonomy" id="46240"/>
    <lineage>
        <taxon>Bacteria</taxon>
        <taxon>Bacillati</taxon>
        <taxon>Bacillota</taxon>
        <taxon>Bacilli</taxon>
        <taxon>Bacillales</taxon>
        <taxon>Paenibacillaceae</taxon>
        <taxon>Paenibacillus</taxon>
    </lineage>
</organism>
<gene>
    <name evidence="1" type="ORF">M5X09_02365</name>
</gene>
<keyword evidence="2" id="KW-1185">Reference proteome</keyword>
<evidence type="ECO:0000313" key="1">
    <source>
        <dbReference type="EMBL" id="MCY9518517.1"/>
    </source>
</evidence>
<evidence type="ECO:0000313" key="2">
    <source>
        <dbReference type="Proteomes" id="UP001207626"/>
    </source>
</evidence>
<name>A0ABT4DMD3_9BACL</name>
<dbReference type="RefSeq" id="WP_140397850.1">
    <property type="nucleotide sequence ID" value="NZ_JAMDLV010000038.1"/>
</dbReference>
<reference evidence="1 2" key="1">
    <citation type="submission" date="2022-05" db="EMBL/GenBank/DDBJ databases">
        <title>Genome Sequencing of Bee-Associated Microbes.</title>
        <authorList>
            <person name="Dunlap C."/>
        </authorList>
    </citation>
    <scope>NUCLEOTIDE SEQUENCE [LARGE SCALE GENOMIC DNA]</scope>
    <source>
        <strain evidence="1 2">NRRL NRS-1438</strain>
    </source>
</reference>
<sequence>MSMITPMMSENASVSSACGHDLGMCNHIGWPPQDQPSPPFIPNPPSPQDLIPCVNGWAYFWTNTHLGNFWMFIRKVVIGTSNEVVGCVLLQDQSGQPRYYIIEINLEYITSHLCNLQDIYAATDYKYV</sequence>
<accession>A0ABT4DMD3</accession>
<protein>
    <submittedName>
        <fullName evidence="1">Uncharacterized protein</fullName>
    </submittedName>
</protein>
<comment type="caution">
    <text evidence="1">The sequence shown here is derived from an EMBL/GenBank/DDBJ whole genome shotgun (WGS) entry which is preliminary data.</text>
</comment>